<keyword evidence="3 6" id="KW-0812">Transmembrane</keyword>
<dbReference type="Pfam" id="PF05251">
    <property type="entry name" value="Ost5"/>
    <property type="match status" value="1"/>
</dbReference>
<protein>
    <recommendedName>
        <fullName evidence="6">Dolichyl-diphosphooligosaccharide-protein glycosyltransferase subunit OST5</fullName>
    </recommendedName>
</protein>
<evidence type="ECO:0000313" key="9">
    <source>
        <dbReference type="Proteomes" id="UP000689129"/>
    </source>
</evidence>
<comment type="subunit">
    <text evidence="6">Component of the oligosaccharyltransferase (OST) complex.</text>
</comment>
<comment type="similarity">
    <text evidence="2 6">Belongs to the OST5 family.</text>
</comment>
<dbReference type="EMBL" id="JAEMWZ010000240">
    <property type="protein sequence ID" value="KAG7129844.1"/>
    <property type="molecule type" value="Genomic_DNA"/>
</dbReference>
<dbReference type="InterPro" id="IPR007915">
    <property type="entry name" value="TMEM258/Ost5"/>
</dbReference>
<keyword evidence="5 6" id="KW-0472">Membrane</keyword>
<reference evidence="8" key="1">
    <citation type="journal article" date="2021" name="Mol. Plant Pathol.">
        <title>A 20-kb lineage-specific genomic region tames virulence in pathogenic amphidiploid Verticillium longisporum.</title>
        <authorList>
            <person name="Harting R."/>
            <person name="Starke J."/>
            <person name="Kusch H."/>
            <person name="Poggeler S."/>
            <person name="Maurus I."/>
            <person name="Schluter R."/>
            <person name="Landesfeind M."/>
            <person name="Bulla I."/>
            <person name="Nowrousian M."/>
            <person name="de Jonge R."/>
            <person name="Stahlhut G."/>
            <person name="Hoff K.J."/>
            <person name="Asshauer K.P."/>
            <person name="Thurmer A."/>
            <person name="Stanke M."/>
            <person name="Daniel R."/>
            <person name="Morgenstern B."/>
            <person name="Thomma B.P.H.J."/>
            <person name="Kronstad J.W."/>
            <person name="Braus-Stromeyer S.A."/>
            <person name="Braus G.H."/>
        </authorList>
    </citation>
    <scope>NUCLEOTIDE SEQUENCE</scope>
    <source>
        <strain evidence="8">Vl32</strain>
    </source>
</reference>
<sequence length="115" mass="12189">MITDQKATPANNAKLLHEEAQAENHQPPSNCDTSTHGLFAPPSLAGCRRQRRLPPAIGKNSQFYVAFALLLTGLSLTGAFALNRSFINIPALGVPASAAIAFGTVYMFCAVGVYV</sequence>
<dbReference type="GO" id="GO:0006487">
    <property type="term" value="P:protein N-linked glycosylation"/>
    <property type="evidence" value="ECO:0007669"/>
    <property type="project" value="UniProtKB-UniRule"/>
</dbReference>
<evidence type="ECO:0000256" key="5">
    <source>
        <dbReference type="ARBA" id="ARBA00023136"/>
    </source>
</evidence>
<evidence type="ECO:0000256" key="6">
    <source>
        <dbReference type="RuleBase" id="RU367008"/>
    </source>
</evidence>
<evidence type="ECO:0000256" key="4">
    <source>
        <dbReference type="ARBA" id="ARBA00022989"/>
    </source>
</evidence>
<evidence type="ECO:0000256" key="7">
    <source>
        <dbReference type="SAM" id="MobiDB-lite"/>
    </source>
</evidence>
<feature type="compositionally biased region" description="Polar residues" evidence="7">
    <location>
        <begin position="23"/>
        <end position="36"/>
    </location>
</feature>
<dbReference type="AlphaFoldDB" id="A0A8I2ZGS8"/>
<comment type="subcellular location">
    <subcellularLocation>
        <location evidence="1 6">Membrane</location>
        <topology evidence="1 6">Multi-pass membrane protein</topology>
    </subcellularLocation>
</comment>
<accession>A0A8I2ZGS8</accession>
<evidence type="ECO:0000256" key="2">
    <source>
        <dbReference type="ARBA" id="ARBA00009825"/>
    </source>
</evidence>
<evidence type="ECO:0000313" key="8">
    <source>
        <dbReference type="EMBL" id="KAG7129844.1"/>
    </source>
</evidence>
<comment type="function">
    <text evidence="6">Subunit of the oligosaccharyl transferase (OST) complex that catalyzes the initial transfer of a defined glycan (Glc(3)Man(9)GlcNAc(2) in eukaryotes) from the lipid carrier dolichol-pyrophosphate to an asparagine residue within an Asn-X-Ser/Thr consensus motif in nascent polypeptide chains, the first step in protein N-glycosylation. N-glycosylation occurs cotranslationally and the complex associates with the Sec61 complex at the channel-forming translocon complex that mediates protein translocation across the endoplasmic reticulum (ER). All subunits are required for a maximal enzyme activity.</text>
</comment>
<proteinExistence type="inferred from homology"/>
<evidence type="ECO:0000256" key="3">
    <source>
        <dbReference type="ARBA" id="ARBA00022692"/>
    </source>
</evidence>
<dbReference type="GO" id="GO:0008250">
    <property type="term" value="C:oligosaccharyltransferase complex"/>
    <property type="evidence" value="ECO:0007669"/>
    <property type="project" value="UniProtKB-UniRule"/>
</dbReference>
<dbReference type="Proteomes" id="UP000689129">
    <property type="component" value="Unassembled WGS sequence"/>
</dbReference>
<gene>
    <name evidence="8" type="ORF">HYQ45_011154</name>
</gene>
<evidence type="ECO:0000256" key="1">
    <source>
        <dbReference type="ARBA" id="ARBA00004141"/>
    </source>
</evidence>
<feature type="region of interest" description="Disordered" evidence="7">
    <location>
        <begin position="1"/>
        <end position="37"/>
    </location>
</feature>
<name>A0A8I2ZGS8_VERLO</name>
<organism evidence="8 9">
    <name type="scientific">Verticillium longisporum</name>
    <name type="common">Verticillium dahliae var. longisporum</name>
    <dbReference type="NCBI Taxonomy" id="100787"/>
    <lineage>
        <taxon>Eukaryota</taxon>
        <taxon>Fungi</taxon>
        <taxon>Dikarya</taxon>
        <taxon>Ascomycota</taxon>
        <taxon>Pezizomycotina</taxon>
        <taxon>Sordariomycetes</taxon>
        <taxon>Hypocreomycetidae</taxon>
        <taxon>Glomerellales</taxon>
        <taxon>Plectosphaerellaceae</taxon>
        <taxon>Verticillium</taxon>
    </lineage>
</organism>
<feature type="transmembrane region" description="Helical" evidence="6">
    <location>
        <begin position="63"/>
        <end position="82"/>
    </location>
</feature>
<feature type="transmembrane region" description="Helical" evidence="6">
    <location>
        <begin position="94"/>
        <end position="114"/>
    </location>
</feature>
<dbReference type="OrthoDB" id="5371169at2759"/>
<keyword evidence="4 6" id="KW-1133">Transmembrane helix</keyword>
<feature type="compositionally biased region" description="Polar residues" evidence="7">
    <location>
        <begin position="1"/>
        <end position="11"/>
    </location>
</feature>
<comment type="caution">
    <text evidence="8">The sequence shown here is derived from an EMBL/GenBank/DDBJ whole genome shotgun (WGS) entry which is preliminary data.</text>
</comment>